<feature type="transmembrane region" description="Helical" evidence="9">
    <location>
        <begin position="155"/>
        <end position="179"/>
    </location>
</feature>
<keyword evidence="8 9" id="KW-0472">Membrane</keyword>
<evidence type="ECO:0000256" key="4">
    <source>
        <dbReference type="ARBA" id="ARBA00022475"/>
    </source>
</evidence>
<evidence type="ECO:0000256" key="8">
    <source>
        <dbReference type="ARBA" id="ARBA00023136"/>
    </source>
</evidence>
<keyword evidence="5 9" id="KW-0812">Transmembrane</keyword>
<keyword evidence="4" id="KW-1003">Cell membrane</keyword>
<dbReference type="Pfam" id="PF05525">
    <property type="entry name" value="Branch_AA_trans"/>
    <property type="match status" value="1"/>
</dbReference>
<name>A0A084H0P0_METID</name>
<keyword evidence="6 9" id="KW-0029">Amino-acid transport</keyword>
<dbReference type="EMBL" id="JNVC02000003">
    <property type="protein sequence ID" value="KEZ53152.1"/>
    <property type="molecule type" value="Genomic_DNA"/>
</dbReference>
<dbReference type="GO" id="GO:0015818">
    <property type="term" value="P:isoleucine transport"/>
    <property type="evidence" value="ECO:0007669"/>
    <property type="project" value="TreeGrafter"/>
</dbReference>
<dbReference type="GO" id="GO:0005886">
    <property type="term" value="C:plasma membrane"/>
    <property type="evidence" value="ECO:0007669"/>
    <property type="project" value="UniProtKB-SubCell"/>
</dbReference>
<dbReference type="InterPro" id="IPR004685">
    <property type="entry name" value="Brnchd-chn_aa_trnsp_Livcs"/>
</dbReference>
<protein>
    <recommendedName>
        <fullName evidence="9">Branched-chain amino acid transport system carrier protein</fullName>
    </recommendedName>
</protein>
<dbReference type="OrthoDB" id="9783920at2"/>
<keyword evidence="3 9" id="KW-0813">Transport</keyword>
<evidence type="ECO:0000256" key="3">
    <source>
        <dbReference type="ARBA" id="ARBA00022448"/>
    </source>
</evidence>
<feature type="transmembrane region" description="Helical" evidence="9">
    <location>
        <begin position="413"/>
        <end position="434"/>
    </location>
</feature>
<dbReference type="GO" id="GO:0005304">
    <property type="term" value="F:L-valine transmembrane transporter activity"/>
    <property type="evidence" value="ECO:0007669"/>
    <property type="project" value="TreeGrafter"/>
</dbReference>
<evidence type="ECO:0000313" key="10">
    <source>
        <dbReference type="EMBL" id="KEZ53152.1"/>
    </source>
</evidence>
<dbReference type="GO" id="GO:0015188">
    <property type="term" value="F:L-isoleucine transmembrane transporter activity"/>
    <property type="evidence" value="ECO:0007669"/>
    <property type="project" value="TreeGrafter"/>
</dbReference>
<feature type="transmembrane region" description="Helical" evidence="9">
    <location>
        <begin position="42"/>
        <end position="66"/>
    </location>
</feature>
<dbReference type="GO" id="GO:0015190">
    <property type="term" value="F:L-leucine transmembrane transporter activity"/>
    <property type="evidence" value="ECO:0007669"/>
    <property type="project" value="TreeGrafter"/>
</dbReference>
<dbReference type="STRING" id="246786.GS18_0207575"/>
<proteinExistence type="inferred from homology"/>
<accession>A0A084H0P0</accession>
<feature type="transmembrane region" description="Helical" evidence="9">
    <location>
        <begin position="376"/>
        <end position="393"/>
    </location>
</feature>
<feature type="transmembrane region" description="Helical" evidence="9">
    <location>
        <begin position="276"/>
        <end position="297"/>
    </location>
</feature>
<organism evidence="10 11">
    <name type="scientific">Metabacillus indicus</name>
    <name type="common">Bacillus indicus</name>
    <dbReference type="NCBI Taxonomy" id="246786"/>
    <lineage>
        <taxon>Bacteria</taxon>
        <taxon>Bacillati</taxon>
        <taxon>Bacillota</taxon>
        <taxon>Bacilli</taxon>
        <taxon>Bacillales</taxon>
        <taxon>Bacillaceae</taxon>
        <taxon>Metabacillus</taxon>
    </lineage>
</organism>
<reference evidence="10 11" key="1">
    <citation type="journal article" date="2005" name="Int. J. Syst. Evol. Microbiol.">
        <title>Bacillus cibi sp. nov., isolated from jeotgal, a traditional Korean fermented seafood.</title>
        <authorList>
            <person name="Yoon J.H."/>
            <person name="Lee C.H."/>
            <person name="Oh T.K."/>
        </authorList>
    </citation>
    <scope>NUCLEOTIDE SEQUENCE [LARGE SCALE GENOMIC DNA]</scope>
    <source>
        <strain evidence="10 11">DSM 16189</strain>
    </source>
</reference>
<dbReference type="RefSeq" id="WP_029279077.1">
    <property type="nucleotide sequence ID" value="NZ_CP176757.1"/>
</dbReference>
<evidence type="ECO:0000256" key="2">
    <source>
        <dbReference type="ARBA" id="ARBA00008540"/>
    </source>
</evidence>
<dbReference type="Proteomes" id="UP000028549">
    <property type="component" value="Unassembled WGS sequence"/>
</dbReference>
<dbReference type="PANTHER" id="PTHR30588:SF8">
    <property type="entry name" value="BRANCHED-CHAIN AMINO ACID PERMEASE BRAB"/>
    <property type="match status" value="1"/>
</dbReference>
<evidence type="ECO:0000256" key="5">
    <source>
        <dbReference type="ARBA" id="ARBA00022692"/>
    </source>
</evidence>
<evidence type="ECO:0000256" key="6">
    <source>
        <dbReference type="ARBA" id="ARBA00022970"/>
    </source>
</evidence>
<sequence length="449" mass="47692">MSNKSLTIKETFVIGLMLFALFFGAGNLIFPPALGQLSGDHMWTAIIGFLITGVGLPLLGVIAIGLSGSDIQSLAGRVHPLFGFFFPFVLYLAIGPIFAIPRTATVTFEIGVIPYLPESSSGDGWILFLFTLVFFAVTYWLSLNPTKLVDTIGKLLTPVLLIVLALITVKMLVTPLGTFESPTKEYENGAFFKGFLEGYLTMDTLAALVFGIVVINAVKDKGVTDRSQIAKICLNSGLIAAGGLVLVYVSLAYLGATSVSKIGYLDNGGAILSESVHYLFGTFGNAVLGTAILFACLTTSIGLVSSCGNYFSKIFPSLSYKTITFIICLFSMTVANAGLTKLISFSVPVLVALYPLAIVLIALSFFHSYFKGANEVYLGSLLFTFVISVADGLKAGGLLPAGLDAWMKGNVPLFEYGIGFIVPAAVGGLLGYIYSSFRTASASPDSQRK</sequence>
<evidence type="ECO:0000256" key="9">
    <source>
        <dbReference type="RuleBase" id="RU362122"/>
    </source>
</evidence>
<evidence type="ECO:0000256" key="1">
    <source>
        <dbReference type="ARBA" id="ARBA00004651"/>
    </source>
</evidence>
<evidence type="ECO:0000313" key="11">
    <source>
        <dbReference type="Proteomes" id="UP000028549"/>
    </source>
</evidence>
<comment type="subcellular location">
    <subcellularLocation>
        <location evidence="1 9">Cell membrane</location>
        <topology evidence="1 9">Multi-pass membrane protein</topology>
    </subcellularLocation>
</comment>
<dbReference type="AlphaFoldDB" id="A0A084H0P0"/>
<feature type="transmembrane region" description="Helical" evidence="9">
    <location>
        <begin position="12"/>
        <end position="30"/>
    </location>
</feature>
<keyword evidence="11" id="KW-1185">Reference proteome</keyword>
<comment type="caution">
    <text evidence="10">The sequence shown here is derived from an EMBL/GenBank/DDBJ whole genome shotgun (WGS) entry which is preliminary data.</text>
</comment>
<feature type="transmembrane region" description="Helical" evidence="9">
    <location>
        <begin position="199"/>
        <end position="218"/>
    </location>
</feature>
<feature type="transmembrane region" description="Helical" evidence="9">
    <location>
        <begin position="345"/>
        <end position="369"/>
    </location>
</feature>
<dbReference type="PANTHER" id="PTHR30588">
    <property type="entry name" value="BRANCHED-CHAIN AMINO ACID TRANSPORT SYSTEM 2 CARRIER PROTEIN"/>
    <property type="match status" value="1"/>
</dbReference>
<feature type="transmembrane region" description="Helical" evidence="9">
    <location>
        <begin position="238"/>
        <end position="256"/>
    </location>
</feature>
<feature type="transmembrane region" description="Helical" evidence="9">
    <location>
        <begin position="318"/>
        <end position="339"/>
    </location>
</feature>
<feature type="transmembrane region" description="Helical" evidence="9">
    <location>
        <begin position="124"/>
        <end position="143"/>
    </location>
</feature>
<evidence type="ECO:0000256" key="7">
    <source>
        <dbReference type="ARBA" id="ARBA00022989"/>
    </source>
</evidence>
<comment type="function">
    <text evidence="9">Component of the transport system for branched-chain amino acids.</text>
</comment>
<dbReference type="NCBIfam" id="TIGR00796">
    <property type="entry name" value="livcs"/>
    <property type="match status" value="1"/>
</dbReference>
<comment type="similarity">
    <text evidence="2 9">Belongs to the branched chain amino acid transporter family.</text>
</comment>
<keyword evidence="7 9" id="KW-1133">Transmembrane helix</keyword>
<dbReference type="GO" id="GO:0015820">
    <property type="term" value="P:L-leucine transport"/>
    <property type="evidence" value="ECO:0007669"/>
    <property type="project" value="TreeGrafter"/>
</dbReference>
<feature type="transmembrane region" description="Helical" evidence="9">
    <location>
        <begin position="78"/>
        <end position="100"/>
    </location>
</feature>
<gene>
    <name evidence="10" type="ORF">GS18_0207575</name>
</gene>